<gene>
    <name evidence="8" type="ORF">FPE01S_01_04390</name>
</gene>
<dbReference type="InterPro" id="IPR017853">
    <property type="entry name" value="GH"/>
</dbReference>
<dbReference type="InterPro" id="IPR052720">
    <property type="entry name" value="Glycosyl_hydrolase_97"/>
</dbReference>
<reference evidence="8 9" key="1">
    <citation type="submission" date="2015-04" db="EMBL/GenBank/DDBJ databases">
        <title>Whole genome shotgun sequence of Flavihumibacter petaseus NBRC 106054.</title>
        <authorList>
            <person name="Miyazawa S."/>
            <person name="Hosoyama A."/>
            <person name="Hashimoto M."/>
            <person name="Noguchi M."/>
            <person name="Tsuchikane K."/>
            <person name="Ohji S."/>
            <person name="Yamazoe A."/>
            <person name="Ichikawa N."/>
            <person name="Kimura A."/>
            <person name="Fujita N."/>
        </authorList>
    </citation>
    <scope>NUCLEOTIDE SEQUENCE [LARGE SCALE GENOMIC DNA]</scope>
    <source>
        <strain evidence="8 9">NBRC 106054</strain>
    </source>
</reference>
<dbReference type="Pfam" id="PF14509">
    <property type="entry name" value="GH97_C"/>
    <property type="match status" value="1"/>
</dbReference>
<dbReference type="InterPro" id="IPR019563">
    <property type="entry name" value="GH97_catalytic"/>
</dbReference>
<evidence type="ECO:0000259" key="6">
    <source>
        <dbReference type="Pfam" id="PF14508"/>
    </source>
</evidence>
<feature type="signal peptide" evidence="4">
    <location>
        <begin position="1"/>
        <end position="22"/>
    </location>
</feature>
<evidence type="ECO:0000259" key="7">
    <source>
        <dbReference type="Pfam" id="PF14509"/>
    </source>
</evidence>
<dbReference type="EMBL" id="BBWV01000001">
    <property type="protein sequence ID" value="GAO41427.1"/>
    <property type="molecule type" value="Genomic_DNA"/>
</dbReference>
<dbReference type="OrthoDB" id="57532at2"/>
<feature type="domain" description="Glycosyl-hydrolase 97 C-terminal oligomerisation" evidence="7">
    <location>
        <begin position="605"/>
        <end position="704"/>
    </location>
</feature>
<protein>
    <submittedName>
        <fullName evidence="8">Putative glycosidase</fullName>
    </submittedName>
</protein>
<dbReference type="Pfam" id="PF14508">
    <property type="entry name" value="GH97_N"/>
    <property type="match status" value="1"/>
</dbReference>
<organism evidence="8 9">
    <name type="scientific">Flavihumibacter petaseus NBRC 106054</name>
    <dbReference type="NCBI Taxonomy" id="1220578"/>
    <lineage>
        <taxon>Bacteria</taxon>
        <taxon>Pseudomonadati</taxon>
        <taxon>Bacteroidota</taxon>
        <taxon>Chitinophagia</taxon>
        <taxon>Chitinophagales</taxon>
        <taxon>Chitinophagaceae</taxon>
        <taxon>Flavihumibacter</taxon>
    </lineage>
</organism>
<dbReference type="AlphaFoldDB" id="A0A0E9MUL2"/>
<keyword evidence="8" id="KW-0326">Glycosidase</keyword>
<dbReference type="GO" id="GO:0016798">
    <property type="term" value="F:hydrolase activity, acting on glycosyl bonds"/>
    <property type="evidence" value="ECO:0007669"/>
    <property type="project" value="UniProtKB-KW"/>
</dbReference>
<dbReference type="InterPro" id="IPR014718">
    <property type="entry name" value="GH-type_carb-bd"/>
</dbReference>
<dbReference type="STRING" id="1220578.FPE01S_01_04390"/>
<comment type="cofactor">
    <cofactor evidence="1">
        <name>Ca(2+)</name>
        <dbReference type="ChEBI" id="CHEBI:29108"/>
    </cofactor>
</comment>
<feature type="chain" id="PRO_5002429470" evidence="4">
    <location>
        <begin position="23"/>
        <end position="709"/>
    </location>
</feature>
<name>A0A0E9MUL2_9BACT</name>
<dbReference type="Gene3D" id="2.70.98.10">
    <property type="match status" value="1"/>
</dbReference>
<keyword evidence="8" id="KW-0378">Hydrolase</keyword>
<dbReference type="InterPro" id="IPR013785">
    <property type="entry name" value="Aldolase_TIM"/>
</dbReference>
<comment type="subunit">
    <text evidence="2">Monomer.</text>
</comment>
<keyword evidence="9" id="KW-1185">Reference proteome</keyword>
<comment type="caution">
    <text evidence="8">The sequence shown here is derived from an EMBL/GenBank/DDBJ whole genome shotgun (WGS) entry which is preliminary data.</text>
</comment>
<dbReference type="PANTHER" id="PTHR35803">
    <property type="entry name" value="GLUCAN 1,4-ALPHA-GLUCOSIDASE SUSB-RELATED"/>
    <property type="match status" value="1"/>
</dbReference>
<feature type="domain" description="Glycosyl-hydrolase 97 catalytic" evidence="5">
    <location>
        <begin position="330"/>
        <end position="509"/>
    </location>
</feature>
<keyword evidence="3" id="KW-0106">Calcium</keyword>
<keyword evidence="4" id="KW-0732">Signal</keyword>
<evidence type="ECO:0000313" key="9">
    <source>
        <dbReference type="Proteomes" id="UP000033121"/>
    </source>
</evidence>
<dbReference type="Gene3D" id="3.20.20.70">
    <property type="entry name" value="Aldolase class I"/>
    <property type="match status" value="1"/>
</dbReference>
<dbReference type="InterPro" id="IPR029486">
    <property type="entry name" value="GH97_N"/>
</dbReference>
<dbReference type="RefSeq" id="WP_083990114.1">
    <property type="nucleotide sequence ID" value="NZ_BBWV01000001.1"/>
</dbReference>
<dbReference type="InterPro" id="IPR029483">
    <property type="entry name" value="GH97_C"/>
</dbReference>
<sequence>MIQQLVKNLCLSLSLLATGAVAAQPVAQSPGGPPAGTNAASQPVLQVTMNQVRLEFSLDSKGTPLYQVSYGNQPVVLPSAMGFTLAGNDNFNSGFSIADSRQDSLNETWTTVWGANSKISNNYRQLSVQLIQAATQRKLNIVFRVFEDGVGFRYEFPRQPQLNHFIISEEHTAFRLTGDHKTFWIPGDHDSNEYTYTTSAISAIDNREMVAKSTEIAVRTAPDPKAVQTPLMMKTADGLYLNIHEAAQLNYPALQLHVDNSSFALTASLVPDTYNNKAYLQAPSRTPWRTILVSRDARAILASNTIVNLNDPSKVEDPSWIKPMKFVGVWWEMQTGVGTWALAGGKHSGNTANVKRYIDFAAANGIEGVLVEGWNTGWEDWFGTWKESPFDFVTPYPDFDVNGLRAYATSKGVQLIMHNETSGAVTNYERQMDTAFRFMQEHGYHAVKTGYVGRIIPRGERHDGQWMVQHYERVAAKAAQYQVMVDMHEPMRPSGQYRTYPNWLASEAARGNEFNAFSIGNPPEHETILPFTRLMGGPMDYTPGIFKLRGYNTGNPGLQVHTTLAKQLALYVTMYSPVQMAADLPENYAPHLDAFQFIREVPVDFERSIILEAEPGDYITIARKSKDKEEWCLGAITDENSRMAIVDLSFLPKGQKFQAVIYGDAANADWKDNPEAYVITRQAVDSKTKLKLVLAKGGGAAVTLRPVTK</sequence>
<evidence type="ECO:0000259" key="5">
    <source>
        <dbReference type="Pfam" id="PF10566"/>
    </source>
</evidence>
<evidence type="ECO:0000256" key="2">
    <source>
        <dbReference type="ARBA" id="ARBA00011245"/>
    </source>
</evidence>
<evidence type="ECO:0000256" key="4">
    <source>
        <dbReference type="SAM" id="SignalP"/>
    </source>
</evidence>
<dbReference type="Proteomes" id="UP000033121">
    <property type="component" value="Unassembled WGS sequence"/>
</dbReference>
<evidence type="ECO:0000256" key="3">
    <source>
        <dbReference type="ARBA" id="ARBA00022837"/>
    </source>
</evidence>
<dbReference type="GO" id="GO:0030246">
    <property type="term" value="F:carbohydrate binding"/>
    <property type="evidence" value="ECO:0007669"/>
    <property type="project" value="InterPro"/>
</dbReference>
<evidence type="ECO:0000256" key="1">
    <source>
        <dbReference type="ARBA" id="ARBA00001913"/>
    </source>
</evidence>
<proteinExistence type="predicted"/>
<feature type="domain" description="Glycosyl-hydrolase 97 N-terminal" evidence="6">
    <location>
        <begin position="51"/>
        <end position="312"/>
    </location>
</feature>
<accession>A0A0E9MUL2</accession>
<dbReference type="Pfam" id="PF10566">
    <property type="entry name" value="Glyco_hydro_97"/>
    <property type="match status" value="1"/>
</dbReference>
<dbReference type="SUPFAM" id="SSF51445">
    <property type="entry name" value="(Trans)glycosidases"/>
    <property type="match status" value="1"/>
</dbReference>
<evidence type="ECO:0000313" key="8">
    <source>
        <dbReference type="EMBL" id="GAO41427.1"/>
    </source>
</evidence>
<dbReference type="PANTHER" id="PTHR35803:SF1">
    <property type="entry name" value="GLUCAN 1,4-ALPHA-GLUCOSIDASE SUSB"/>
    <property type="match status" value="1"/>
</dbReference>